<dbReference type="InterPro" id="IPR058925">
    <property type="entry name" value="zf-C2H2_AcuF"/>
</dbReference>
<dbReference type="SMART" id="SM00355">
    <property type="entry name" value="ZnF_C2H2"/>
    <property type="match status" value="3"/>
</dbReference>
<dbReference type="Pfam" id="PF13424">
    <property type="entry name" value="TPR_12"/>
    <property type="match status" value="1"/>
</dbReference>
<sequence>MTAPSTDAPGSSLSELYIECIQSFAEFLVVLDEKDCRVICLEQVHLPEILEEYGRVKVWGDQTKAELPARARGSLDDTLRHDDKLRDLVQAILMRLKALLSQATCIARRKRDLVLGSDRDSISSVSADSESDLSEDGEHHHYRVPKIRLLVQQILGQIRSLYDLSALLRRPKIADKYISSINSRSHIATLNNPDHVPLSVAFGRLDETHVAEKVLQWRGLTRGVQGIDFEVENVAPMGQELTGYGVEDILWFCQRLAAANTRRREQFQYWADHPYDPSQETINAARLANPRLAQYHTKKVEEKHEPKNQAPTFQPSIPGFQQKGPRSAVSKQSFSTAPVSDIHDTKTNVRPRTVYAPTAVGQGRYNSVPNPPVKENKTTFSCPYCGTTLESSKMKDRQSWKRHVFRDLRPYICTFEECQNGGKLYVSRHDWIYHELQIHRRKYVCKVCQMTCFNRKEMSTHIREHYDESISPSQLGVILDLCNHQVDISDPEKDPCLVCGEELPLSALQKHLAAHMEDIALFVLPNTNEEEDCGDSKASVRGVNASSQDKTSDTESEASDPGYFASEEYRQIPTDFSKLLPSEEVGYSSKFMSWRTTDEDQASAPVEAMLETNKTVLGENHPETLTSMVKLAWIYVSQGRWKEAEQLQVQVIDKHKIILGPEHPNTLSTMADLVSIYINQSRWEEAQELSVQVIEMRKTIIGAEHPDTLSAMTDLALTYINQSRWAEAQELVIHVTDIRKTILGADHSETLLSMADLALTYRNQGQWEKAEQLQVQVLKKYQRKRDMDHSNPLTRRAFTWK</sequence>
<feature type="region of interest" description="Disordered" evidence="1">
    <location>
        <begin position="533"/>
        <end position="565"/>
    </location>
</feature>
<evidence type="ECO:0000256" key="1">
    <source>
        <dbReference type="SAM" id="MobiDB-lite"/>
    </source>
</evidence>
<dbReference type="InterPro" id="IPR013087">
    <property type="entry name" value="Znf_C2H2_type"/>
</dbReference>
<name>A0A2I2FNI6_ASPCN</name>
<evidence type="ECO:0000259" key="2">
    <source>
        <dbReference type="PROSITE" id="PS00028"/>
    </source>
</evidence>
<dbReference type="GeneID" id="36525743"/>
<dbReference type="SUPFAM" id="SSF48452">
    <property type="entry name" value="TPR-like"/>
    <property type="match status" value="2"/>
</dbReference>
<feature type="region of interest" description="Disordered" evidence="1">
    <location>
        <begin position="303"/>
        <end position="343"/>
    </location>
</feature>
<dbReference type="EMBL" id="KZ559118">
    <property type="protein sequence ID" value="PLB42193.1"/>
    <property type="molecule type" value="Genomic_DNA"/>
</dbReference>
<keyword evidence="4" id="KW-1185">Reference proteome</keyword>
<dbReference type="RefSeq" id="XP_024676205.1">
    <property type="nucleotide sequence ID" value="XM_024818583.1"/>
</dbReference>
<dbReference type="Gene3D" id="1.25.40.10">
    <property type="entry name" value="Tetratricopeptide repeat domain"/>
    <property type="match status" value="1"/>
</dbReference>
<dbReference type="OrthoDB" id="1658288at2759"/>
<reference evidence="3 4" key="1">
    <citation type="submission" date="2017-12" db="EMBL/GenBank/DDBJ databases">
        <authorList>
            <consortium name="DOE Joint Genome Institute"/>
            <person name="Haridas S."/>
            <person name="Kjaerbolling I."/>
            <person name="Vesth T.C."/>
            <person name="Frisvad J.C."/>
            <person name="Nybo J.L."/>
            <person name="Theobald S."/>
            <person name="Kuo A."/>
            <person name="Bowyer P."/>
            <person name="Matsuda Y."/>
            <person name="Mondo S."/>
            <person name="Lyhne E.K."/>
            <person name="Kogle M.E."/>
            <person name="Clum A."/>
            <person name="Lipzen A."/>
            <person name="Salamov A."/>
            <person name="Ngan C.Y."/>
            <person name="Daum C."/>
            <person name="Chiniquy J."/>
            <person name="Barry K."/>
            <person name="LaButti K."/>
            <person name="Simmons B.A."/>
            <person name="Magnuson J.K."/>
            <person name="Mortensen U.H."/>
            <person name="Larsen T.O."/>
            <person name="Grigoriev I.V."/>
            <person name="Baker S.E."/>
            <person name="Andersen M.R."/>
            <person name="Nordberg H.P."/>
            <person name="Cantor M.N."/>
            <person name="Hua S.X."/>
        </authorList>
    </citation>
    <scope>NUCLEOTIDE SEQUENCE [LARGE SCALE GENOMIC DNA]</scope>
    <source>
        <strain evidence="3 4">CBS 102.13</strain>
    </source>
</reference>
<evidence type="ECO:0000313" key="3">
    <source>
        <dbReference type="EMBL" id="PLB42193.1"/>
    </source>
</evidence>
<gene>
    <name evidence="3" type="ORF">BDW47DRAFT_25640</name>
</gene>
<dbReference type="STRING" id="41067.A0A2I2FNI6"/>
<proteinExistence type="predicted"/>
<organism evidence="3 4">
    <name type="scientific">Aspergillus candidus</name>
    <dbReference type="NCBI Taxonomy" id="41067"/>
    <lineage>
        <taxon>Eukaryota</taxon>
        <taxon>Fungi</taxon>
        <taxon>Dikarya</taxon>
        <taxon>Ascomycota</taxon>
        <taxon>Pezizomycotina</taxon>
        <taxon>Eurotiomycetes</taxon>
        <taxon>Eurotiomycetidae</taxon>
        <taxon>Eurotiales</taxon>
        <taxon>Aspergillaceae</taxon>
        <taxon>Aspergillus</taxon>
        <taxon>Aspergillus subgen. Circumdati</taxon>
    </lineage>
</organism>
<dbReference type="Proteomes" id="UP000234585">
    <property type="component" value="Unassembled WGS sequence"/>
</dbReference>
<dbReference type="PROSITE" id="PS00028">
    <property type="entry name" value="ZINC_FINGER_C2H2_1"/>
    <property type="match status" value="1"/>
</dbReference>
<feature type="domain" description="C2H2-type" evidence="2">
    <location>
        <begin position="445"/>
        <end position="465"/>
    </location>
</feature>
<feature type="compositionally biased region" description="Polar residues" evidence="1">
    <location>
        <begin position="329"/>
        <end position="338"/>
    </location>
</feature>
<evidence type="ECO:0000313" key="4">
    <source>
        <dbReference type="Proteomes" id="UP000234585"/>
    </source>
</evidence>
<dbReference type="InterPro" id="IPR011990">
    <property type="entry name" value="TPR-like_helical_dom_sf"/>
</dbReference>
<dbReference type="Pfam" id="PF13374">
    <property type="entry name" value="TPR_10"/>
    <property type="match status" value="2"/>
</dbReference>
<dbReference type="PANTHER" id="PTHR35391:SF7">
    <property type="entry name" value="C2H2-TYPE DOMAIN-CONTAINING PROTEIN"/>
    <property type="match status" value="1"/>
</dbReference>
<protein>
    <recommendedName>
        <fullName evidence="2">C2H2-type domain-containing protein</fullName>
    </recommendedName>
</protein>
<dbReference type="Pfam" id="PF26082">
    <property type="entry name" value="zf-C2H2_AcuF"/>
    <property type="match status" value="1"/>
</dbReference>
<dbReference type="AlphaFoldDB" id="A0A2I2FNI6"/>
<accession>A0A2I2FNI6</accession>
<dbReference type="PANTHER" id="PTHR35391">
    <property type="entry name" value="C2H2-TYPE DOMAIN-CONTAINING PROTEIN-RELATED"/>
    <property type="match status" value="1"/>
</dbReference>